<protein>
    <submittedName>
        <fullName evidence="2">AAA family ATPase</fullName>
    </submittedName>
</protein>
<evidence type="ECO:0000259" key="1">
    <source>
        <dbReference type="SMART" id="SM00382"/>
    </source>
</evidence>
<feature type="domain" description="AAA+ ATPase" evidence="1">
    <location>
        <begin position="39"/>
        <end position="186"/>
    </location>
</feature>
<dbReference type="InterPro" id="IPR003593">
    <property type="entry name" value="AAA+_ATPase"/>
</dbReference>
<dbReference type="SMART" id="SM00382">
    <property type="entry name" value="AAA"/>
    <property type="match status" value="1"/>
</dbReference>
<dbReference type="OrthoDB" id="9783370at2"/>
<dbReference type="AlphaFoldDB" id="A0A2B8BAD3"/>
<evidence type="ECO:0000313" key="2">
    <source>
        <dbReference type="EMBL" id="PGH54207.1"/>
    </source>
</evidence>
<dbReference type="SUPFAM" id="SSF52540">
    <property type="entry name" value="P-loop containing nucleoside triphosphate hydrolases"/>
    <property type="match status" value="1"/>
</dbReference>
<sequence length="323" mass="36148">MLTEVMEHFRLERDLLMAGYYETDHHRQLIKDVKASILAGRLVAVAGVVGSGKTVLLRRIQDELTREGRVTVSKSLSVDKDRTTIPTLITALFHDLSPDKDPKIPTLGEKRERELQQLVRRGRKPVALFVDEAHDLHGKTLIGLKRLMEVVADGGGMLSVVLVGHPKLRNDLRRPTMEEIGYRSVVFEFDGMAGNQLAYIRWLLARCAGEGIDIGELIETAAVELLASRLKTPLQIEQHLTLAFEEAFRIGDRPVTVQVVESILSRQLDDLEPRLTRHGYSVRSLADQFSVKPAEIRQFLRGELGGARAQELTQQMQAAGLPL</sequence>
<dbReference type="PANTHER" id="PTHR35894:SF1">
    <property type="entry name" value="PHOSPHORIBULOKINASE _ URIDINE KINASE FAMILY"/>
    <property type="match status" value="1"/>
</dbReference>
<dbReference type="GO" id="GO:0016887">
    <property type="term" value="F:ATP hydrolysis activity"/>
    <property type="evidence" value="ECO:0007669"/>
    <property type="project" value="InterPro"/>
</dbReference>
<name>A0A2B8BAD3_9PROT</name>
<dbReference type="Gene3D" id="3.40.50.300">
    <property type="entry name" value="P-loop containing nucleotide triphosphate hydrolases"/>
    <property type="match status" value="1"/>
</dbReference>
<dbReference type="PANTHER" id="PTHR35894">
    <property type="entry name" value="GENERAL SECRETION PATHWAY PROTEIN A-RELATED"/>
    <property type="match status" value="1"/>
</dbReference>
<dbReference type="InterPro" id="IPR049945">
    <property type="entry name" value="AAA_22"/>
</dbReference>
<dbReference type="Proteomes" id="UP000225379">
    <property type="component" value="Unassembled WGS sequence"/>
</dbReference>
<gene>
    <name evidence="2" type="ORF">CRT60_30835</name>
</gene>
<comment type="caution">
    <text evidence="2">The sequence shown here is derived from an EMBL/GenBank/DDBJ whole genome shotgun (WGS) entry which is preliminary data.</text>
</comment>
<organism evidence="2 3">
    <name type="scientific">Azospirillum palustre</name>
    <dbReference type="NCBI Taxonomy" id="2044885"/>
    <lineage>
        <taxon>Bacteria</taxon>
        <taxon>Pseudomonadati</taxon>
        <taxon>Pseudomonadota</taxon>
        <taxon>Alphaproteobacteria</taxon>
        <taxon>Rhodospirillales</taxon>
        <taxon>Azospirillaceae</taxon>
        <taxon>Azospirillum</taxon>
    </lineage>
</organism>
<dbReference type="InterPro" id="IPR027417">
    <property type="entry name" value="P-loop_NTPase"/>
</dbReference>
<dbReference type="EMBL" id="PDKW01000043">
    <property type="protein sequence ID" value="PGH54207.1"/>
    <property type="molecule type" value="Genomic_DNA"/>
</dbReference>
<dbReference type="InterPro" id="IPR052026">
    <property type="entry name" value="ExeA_AAA_ATPase_DNA-bind"/>
</dbReference>
<keyword evidence="3" id="KW-1185">Reference proteome</keyword>
<reference evidence="3" key="1">
    <citation type="submission" date="2017-10" db="EMBL/GenBank/DDBJ databases">
        <authorList>
            <person name="Kravchenko I.K."/>
            <person name="Grouzdev D.S."/>
        </authorList>
    </citation>
    <scope>NUCLEOTIDE SEQUENCE [LARGE SCALE GENOMIC DNA]</scope>
    <source>
        <strain evidence="3">B2</strain>
    </source>
</reference>
<proteinExistence type="predicted"/>
<dbReference type="RefSeq" id="WP_098740249.1">
    <property type="nucleotide sequence ID" value="NZ_PDKW01000043.1"/>
</dbReference>
<evidence type="ECO:0000313" key="3">
    <source>
        <dbReference type="Proteomes" id="UP000225379"/>
    </source>
</evidence>
<accession>A0A2B8BAD3</accession>
<dbReference type="Pfam" id="PF13401">
    <property type="entry name" value="AAA_22"/>
    <property type="match status" value="1"/>
</dbReference>